<dbReference type="InterPro" id="IPR008979">
    <property type="entry name" value="Galactose-bd-like_sf"/>
</dbReference>
<dbReference type="Pfam" id="PF03561">
    <property type="entry name" value="Allantoicase"/>
    <property type="match status" value="2"/>
</dbReference>
<dbReference type="PANTHER" id="PTHR12045">
    <property type="entry name" value="ALLANTOICASE"/>
    <property type="match status" value="1"/>
</dbReference>
<dbReference type="HAMAP" id="MF_00813">
    <property type="entry name" value="Allantoicase"/>
    <property type="match status" value="1"/>
</dbReference>
<dbReference type="SUPFAM" id="SSF49785">
    <property type="entry name" value="Galactose-binding domain-like"/>
    <property type="match status" value="2"/>
</dbReference>
<dbReference type="EMBL" id="BMNA01000008">
    <property type="protein sequence ID" value="GGM11103.1"/>
    <property type="molecule type" value="Genomic_DNA"/>
</dbReference>
<comment type="caution">
    <text evidence="4">The sequence shown here is derived from an EMBL/GenBank/DDBJ whole genome shotgun (WGS) entry which is preliminary data.</text>
</comment>
<evidence type="ECO:0000256" key="1">
    <source>
        <dbReference type="ARBA" id="ARBA00009242"/>
    </source>
</evidence>
<dbReference type="GO" id="GO:0000256">
    <property type="term" value="P:allantoin catabolic process"/>
    <property type="evidence" value="ECO:0007669"/>
    <property type="project" value="UniProtKB-UniRule"/>
</dbReference>
<dbReference type="AlphaFoldDB" id="A0A917WKL7"/>
<dbReference type="NCBIfam" id="TIGR02961">
    <property type="entry name" value="allantoicase"/>
    <property type="match status" value="1"/>
</dbReference>
<accession>A0A917WKL7</accession>
<reference evidence="4" key="2">
    <citation type="submission" date="2020-09" db="EMBL/GenBank/DDBJ databases">
        <authorList>
            <person name="Sun Q."/>
            <person name="Zhou Y."/>
        </authorList>
    </citation>
    <scope>NUCLEOTIDE SEQUENCE</scope>
    <source>
        <strain evidence="4">CGMCC 4.7308</strain>
    </source>
</reference>
<dbReference type="PIRSF" id="PIRSF016516">
    <property type="entry name" value="Allantoicase"/>
    <property type="match status" value="1"/>
</dbReference>
<feature type="domain" description="Allantoicase" evidence="3">
    <location>
        <begin position="14"/>
        <end position="163"/>
    </location>
</feature>
<dbReference type="EC" id="3.5.3.4" evidence="2"/>
<protein>
    <recommendedName>
        <fullName evidence="2">Probable allantoicase</fullName>
        <ecNumber evidence="2">3.5.3.4</ecNumber>
    </recommendedName>
    <alternativeName>
        <fullName evidence="2">Allantoate amidinohydrolase</fullName>
    </alternativeName>
</protein>
<feature type="domain" description="Allantoicase" evidence="3">
    <location>
        <begin position="182"/>
        <end position="311"/>
    </location>
</feature>
<dbReference type="Proteomes" id="UP000655208">
    <property type="component" value="Unassembled WGS sequence"/>
</dbReference>
<gene>
    <name evidence="2 4" type="primary">alc</name>
    <name evidence="4" type="ORF">GCM10011594_33800</name>
</gene>
<dbReference type="RefSeq" id="WP_188943531.1">
    <property type="nucleotide sequence ID" value="NZ_BMNA01000008.1"/>
</dbReference>
<proteinExistence type="inferred from homology"/>
<comment type="pathway">
    <text evidence="2">Nitrogen metabolism; (S)-allantoin degradation; (S)-ureidoglycolate from allantoate (aminidohydrolase route): step 1/1.</text>
</comment>
<evidence type="ECO:0000313" key="4">
    <source>
        <dbReference type="EMBL" id="GGM11103.1"/>
    </source>
</evidence>
<evidence type="ECO:0000256" key="2">
    <source>
        <dbReference type="HAMAP-Rule" id="MF_00813"/>
    </source>
</evidence>
<sequence length="362" mass="39141">MTRTDLDLASRALGGSVRLVSDEFFAPGEALLDPVPPVHDRTTFGPHGKIYDGWETRRRRSPGHDWAVVALGVPGVVHQVVVDTSWFTGNFAPEISVDATWVDGNPSADELAAASWRPVVPRSPARGDSVNSYPVGDRELCSHVRLNIFPDGGVSRLRVLGTAVADPRLLGGRVDLAALHHGGDIADCSNMFYSDARHVLHPGVARVMSDGWETSRRRTPGNDHLVVTIAGPARLQWMDLDTGYFLGNAPGTVRVTAQTADGDPWQEILPLSRVSPDAHNRFPFADPVPASAVRVDVYPDGGFSRLHLWGELDRDHLAAAVRDWLRLLPAAARAGVLQAIPGGPGDGPVHELSADQLLRLVW</sequence>
<keyword evidence="2" id="KW-0378">Hydrolase</keyword>
<evidence type="ECO:0000259" key="3">
    <source>
        <dbReference type="Pfam" id="PF03561"/>
    </source>
</evidence>
<dbReference type="InterPro" id="IPR005164">
    <property type="entry name" value="Allantoicase"/>
</dbReference>
<keyword evidence="2" id="KW-0659">Purine metabolism</keyword>
<comment type="similarity">
    <text evidence="1 2">Belongs to the allantoicase family.</text>
</comment>
<dbReference type="GO" id="GO:0004037">
    <property type="term" value="F:allantoicase activity"/>
    <property type="evidence" value="ECO:0007669"/>
    <property type="project" value="UniProtKB-UniRule"/>
</dbReference>
<evidence type="ECO:0000313" key="5">
    <source>
        <dbReference type="Proteomes" id="UP000655208"/>
    </source>
</evidence>
<comment type="catalytic activity">
    <reaction evidence="2">
        <text>allantoate + H2O = (S)-ureidoglycolate + urea</text>
        <dbReference type="Rhea" id="RHEA:11016"/>
        <dbReference type="ChEBI" id="CHEBI:15377"/>
        <dbReference type="ChEBI" id="CHEBI:16199"/>
        <dbReference type="ChEBI" id="CHEBI:17536"/>
        <dbReference type="ChEBI" id="CHEBI:57296"/>
        <dbReference type="EC" id="3.5.3.4"/>
    </reaction>
</comment>
<dbReference type="InterPro" id="IPR015908">
    <property type="entry name" value="Allantoicase_dom"/>
</dbReference>
<dbReference type="Gene3D" id="2.60.120.260">
    <property type="entry name" value="Galactose-binding domain-like"/>
    <property type="match status" value="2"/>
</dbReference>
<reference evidence="4" key="1">
    <citation type="journal article" date="2014" name="Int. J. Syst. Evol. Microbiol.">
        <title>Complete genome sequence of Corynebacterium casei LMG S-19264T (=DSM 44701T), isolated from a smear-ripened cheese.</title>
        <authorList>
            <consortium name="US DOE Joint Genome Institute (JGI-PGF)"/>
            <person name="Walter F."/>
            <person name="Albersmeier A."/>
            <person name="Kalinowski J."/>
            <person name="Ruckert C."/>
        </authorList>
    </citation>
    <scope>NUCLEOTIDE SEQUENCE</scope>
    <source>
        <strain evidence="4">CGMCC 4.7308</strain>
    </source>
</reference>
<name>A0A917WKL7_9ACTN</name>
<organism evidence="4 5">
    <name type="scientific">Nakamurella endophytica</name>
    <dbReference type="NCBI Taxonomy" id="1748367"/>
    <lineage>
        <taxon>Bacteria</taxon>
        <taxon>Bacillati</taxon>
        <taxon>Actinomycetota</taxon>
        <taxon>Actinomycetes</taxon>
        <taxon>Nakamurellales</taxon>
        <taxon>Nakamurellaceae</taxon>
        <taxon>Nakamurella</taxon>
    </lineage>
</organism>
<dbReference type="GO" id="GO:0006144">
    <property type="term" value="P:purine nucleobase metabolic process"/>
    <property type="evidence" value="ECO:0007669"/>
    <property type="project" value="UniProtKB-KW"/>
</dbReference>
<dbReference type="PANTHER" id="PTHR12045:SF3">
    <property type="entry name" value="INACTIVE ALLANTOICASE-RELATED"/>
    <property type="match status" value="1"/>
</dbReference>
<keyword evidence="5" id="KW-1185">Reference proteome</keyword>